<dbReference type="InterPro" id="IPR012454">
    <property type="entry name" value="DUF1659"/>
</dbReference>
<gene>
    <name evidence="2" type="ORF">H8718_05515</name>
</gene>
<dbReference type="Proteomes" id="UP000655830">
    <property type="component" value="Unassembled WGS sequence"/>
</dbReference>
<dbReference type="EMBL" id="JACRSY010000007">
    <property type="protein sequence ID" value="MBC8578991.1"/>
    <property type="molecule type" value="Genomic_DNA"/>
</dbReference>
<accession>A0A926IDX0</accession>
<organism evidence="2 3">
    <name type="scientific">Zhenhengia yiwuensis</name>
    <dbReference type="NCBI Taxonomy" id="2763666"/>
    <lineage>
        <taxon>Bacteria</taxon>
        <taxon>Bacillati</taxon>
        <taxon>Bacillota</taxon>
        <taxon>Clostridia</taxon>
        <taxon>Lachnospirales</taxon>
        <taxon>Lachnospiraceae</taxon>
        <taxon>Zhenhengia</taxon>
    </lineage>
</organism>
<sequence length="65" mass="7052">MAVTSKLEEVKVVLKFMKGSQTISHCNQQATDEGLYNLGEAIGSLNAESLEEIIKVQETLLVGTN</sequence>
<feature type="domain" description="DUF1659" evidence="1">
    <location>
        <begin position="2"/>
        <end position="62"/>
    </location>
</feature>
<evidence type="ECO:0000313" key="3">
    <source>
        <dbReference type="Proteomes" id="UP000655830"/>
    </source>
</evidence>
<keyword evidence="3" id="KW-1185">Reference proteome</keyword>
<comment type="caution">
    <text evidence="2">The sequence shown here is derived from an EMBL/GenBank/DDBJ whole genome shotgun (WGS) entry which is preliminary data.</text>
</comment>
<name>A0A926IDX0_9FIRM</name>
<evidence type="ECO:0000313" key="2">
    <source>
        <dbReference type="EMBL" id="MBC8578991.1"/>
    </source>
</evidence>
<reference evidence="2" key="1">
    <citation type="submission" date="2020-08" db="EMBL/GenBank/DDBJ databases">
        <title>Genome public.</title>
        <authorList>
            <person name="Liu C."/>
            <person name="Sun Q."/>
        </authorList>
    </citation>
    <scope>NUCLEOTIDE SEQUENCE</scope>
    <source>
        <strain evidence="2">NSJ-12</strain>
    </source>
</reference>
<dbReference type="AlphaFoldDB" id="A0A926IDX0"/>
<protein>
    <recommendedName>
        <fullName evidence="1">DUF1659 domain-containing protein</fullName>
    </recommendedName>
</protein>
<proteinExistence type="predicted"/>
<dbReference type="RefSeq" id="WP_177669061.1">
    <property type="nucleotide sequence ID" value="NZ_JACRSY010000007.1"/>
</dbReference>
<evidence type="ECO:0000259" key="1">
    <source>
        <dbReference type="Pfam" id="PF07872"/>
    </source>
</evidence>
<dbReference type="Pfam" id="PF07872">
    <property type="entry name" value="DUF1659"/>
    <property type="match status" value="1"/>
</dbReference>